<evidence type="ECO:0000256" key="1">
    <source>
        <dbReference type="ARBA" id="ARBA00001970"/>
    </source>
</evidence>
<evidence type="ECO:0000256" key="5">
    <source>
        <dbReference type="ARBA" id="ARBA00022692"/>
    </source>
</evidence>
<protein>
    <recommendedName>
        <fullName evidence="12">Cytochrome b561 domain-containing protein</fullName>
    </recommendedName>
</protein>
<evidence type="ECO:0000256" key="9">
    <source>
        <dbReference type="ARBA" id="ARBA00023004"/>
    </source>
</evidence>
<comment type="subcellular location">
    <subcellularLocation>
        <location evidence="2">Membrane</location>
        <topology evidence="2">Multi-pass membrane protein</topology>
    </subcellularLocation>
</comment>
<keyword evidence="4" id="KW-0349">Heme</keyword>
<keyword evidence="9" id="KW-0408">Iron</keyword>
<dbReference type="Proteomes" id="UP001206925">
    <property type="component" value="Unassembled WGS sequence"/>
</dbReference>
<feature type="transmembrane region" description="Helical" evidence="11">
    <location>
        <begin position="101"/>
        <end position="119"/>
    </location>
</feature>
<accession>A0AAD5BRI0</accession>
<reference evidence="13" key="1">
    <citation type="submission" date="2022-06" db="EMBL/GenBank/DDBJ databases">
        <title>Uncovering the hologenomic basis of an extraordinary plant invasion.</title>
        <authorList>
            <person name="Bieker V.C."/>
            <person name="Martin M.D."/>
            <person name="Gilbert T."/>
            <person name="Hodgins K."/>
            <person name="Battlay P."/>
            <person name="Petersen B."/>
            <person name="Wilson J."/>
        </authorList>
    </citation>
    <scope>NUCLEOTIDE SEQUENCE</scope>
    <source>
        <strain evidence="13">AA19_3_7</strain>
        <tissue evidence="13">Leaf</tissue>
    </source>
</reference>
<feature type="transmembrane region" description="Helical" evidence="11">
    <location>
        <begin position="139"/>
        <end position="163"/>
    </location>
</feature>
<keyword evidence="5 11" id="KW-0812">Transmembrane</keyword>
<evidence type="ECO:0000256" key="10">
    <source>
        <dbReference type="ARBA" id="ARBA00023136"/>
    </source>
</evidence>
<keyword evidence="8 11" id="KW-1133">Transmembrane helix</keyword>
<evidence type="ECO:0000259" key="12">
    <source>
        <dbReference type="Pfam" id="PF03188"/>
    </source>
</evidence>
<evidence type="ECO:0000256" key="3">
    <source>
        <dbReference type="ARBA" id="ARBA00022448"/>
    </source>
</evidence>
<dbReference type="Pfam" id="PF03188">
    <property type="entry name" value="Cytochrom_B561"/>
    <property type="match status" value="1"/>
</dbReference>
<dbReference type="GO" id="GO:0016020">
    <property type="term" value="C:membrane"/>
    <property type="evidence" value="ECO:0007669"/>
    <property type="project" value="UniProtKB-SubCell"/>
</dbReference>
<feature type="domain" description="Cytochrome b561" evidence="12">
    <location>
        <begin position="79"/>
        <end position="130"/>
    </location>
</feature>
<evidence type="ECO:0000256" key="2">
    <source>
        <dbReference type="ARBA" id="ARBA00004141"/>
    </source>
</evidence>
<name>A0AAD5BRI0_AMBAR</name>
<keyword evidence="10 11" id="KW-0472">Membrane</keyword>
<keyword evidence="7" id="KW-0249">Electron transport</keyword>
<dbReference type="InterPro" id="IPR043205">
    <property type="entry name" value="CYB561/CYBRD1-like"/>
</dbReference>
<sequence length="166" mass="18829">VDNPDVDIFVSETGWPLILVDPFTMMQRSINGGNNGERELFPQQRVQAICMMEQDSSTYRVTICIHFSWYLDSLFVPEKLLLGFVTFLFPGGKSETRARLAPWHVFFGLVIFAMAIVTAETGITEKFIFQKLKHGQEALVVNFIGLLILVFGMFVGLVVVLPIRRK</sequence>
<dbReference type="GO" id="GO:0016491">
    <property type="term" value="F:oxidoreductase activity"/>
    <property type="evidence" value="ECO:0007669"/>
    <property type="project" value="InterPro"/>
</dbReference>
<organism evidence="13 14">
    <name type="scientific">Ambrosia artemisiifolia</name>
    <name type="common">Common ragweed</name>
    <dbReference type="NCBI Taxonomy" id="4212"/>
    <lineage>
        <taxon>Eukaryota</taxon>
        <taxon>Viridiplantae</taxon>
        <taxon>Streptophyta</taxon>
        <taxon>Embryophyta</taxon>
        <taxon>Tracheophyta</taxon>
        <taxon>Spermatophyta</taxon>
        <taxon>Magnoliopsida</taxon>
        <taxon>eudicotyledons</taxon>
        <taxon>Gunneridae</taxon>
        <taxon>Pentapetalae</taxon>
        <taxon>asterids</taxon>
        <taxon>campanulids</taxon>
        <taxon>Asterales</taxon>
        <taxon>Asteraceae</taxon>
        <taxon>Asteroideae</taxon>
        <taxon>Heliantheae alliance</taxon>
        <taxon>Heliantheae</taxon>
        <taxon>Ambrosia</taxon>
    </lineage>
</organism>
<evidence type="ECO:0000256" key="7">
    <source>
        <dbReference type="ARBA" id="ARBA00022982"/>
    </source>
</evidence>
<dbReference type="InterPro" id="IPR006593">
    <property type="entry name" value="Cyt_b561/ferric_Rdtase_TM"/>
</dbReference>
<dbReference type="PANTHER" id="PTHR10106">
    <property type="entry name" value="CYTOCHROME B561-RELATED"/>
    <property type="match status" value="1"/>
</dbReference>
<comment type="caution">
    <text evidence="13">The sequence shown here is derived from an EMBL/GenBank/DDBJ whole genome shotgun (WGS) entry which is preliminary data.</text>
</comment>
<dbReference type="AlphaFoldDB" id="A0AAD5BRI0"/>
<keyword evidence="3" id="KW-0813">Transport</keyword>
<feature type="non-terminal residue" evidence="13">
    <location>
        <position position="166"/>
    </location>
</feature>
<evidence type="ECO:0000313" key="13">
    <source>
        <dbReference type="EMBL" id="KAI7727133.1"/>
    </source>
</evidence>
<evidence type="ECO:0000313" key="14">
    <source>
        <dbReference type="Proteomes" id="UP001206925"/>
    </source>
</evidence>
<dbReference type="PANTHER" id="PTHR10106:SF44">
    <property type="entry name" value="ASCORBATE FERRIREDUCTASE (TRANSMEMBRANE)"/>
    <property type="match status" value="1"/>
</dbReference>
<evidence type="ECO:0000256" key="6">
    <source>
        <dbReference type="ARBA" id="ARBA00022723"/>
    </source>
</evidence>
<evidence type="ECO:0000256" key="8">
    <source>
        <dbReference type="ARBA" id="ARBA00022989"/>
    </source>
</evidence>
<proteinExistence type="predicted"/>
<evidence type="ECO:0000256" key="11">
    <source>
        <dbReference type="SAM" id="Phobius"/>
    </source>
</evidence>
<dbReference type="Gene3D" id="1.20.120.1770">
    <property type="match status" value="1"/>
</dbReference>
<evidence type="ECO:0000256" key="4">
    <source>
        <dbReference type="ARBA" id="ARBA00022617"/>
    </source>
</evidence>
<keyword evidence="6" id="KW-0479">Metal-binding</keyword>
<keyword evidence="14" id="KW-1185">Reference proteome</keyword>
<gene>
    <name evidence="13" type="ORF">M8C21_008085</name>
</gene>
<dbReference type="EMBL" id="JAMZMK010011435">
    <property type="protein sequence ID" value="KAI7727133.1"/>
    <property type="molecule type" value="Genomic_DNA"/>
</dbReference>
<comment type="cofactor">
    <cofactor evidence="1">
        <name>heme b</name>
        <dbReference type="ChEBI" id="CHEBI:60344"/>
    </cofactor>
</comment>
<dbReference type="GO" id="GO:0046872">
    <property type="term" value="F:metal ion binding"/>
    <property type="evidence" value="ECO:0007669"/>
    <property type="project" value="UniProtKB-KW"/>
</dbReference>